<name>A0A3R8JPV7_9FIRM</name>
<evidence type="ECO:0000313" key="3">
    <source>
        <dbReference type="Proteomes" id="UP000274920"/>
    </source>
</evidence>
<keyword evidence="3" id="KW-1185">Reference proteome</keyword>
<dbReference type="RefSeq" id="WP_125128491.1">
    <property type="nucleotide sequence ID" value="NZ_RHJS01000002.1"/>
</dbReference>
<dbReference type="Gene3D" id="2.60.40.1240">
    <property type="match status" value="1"/>
</dbReference>
<dbReference type="Proteomes" id="UP000274920">
    <property type="component" value="Unassembled WGS sequence"/>
</dbReference>
<proteinExistence type="predicted"/>
<gene>
    <name evidence="2" type="ORF">EBB54_18800</name>
</gene>
<comment type="caution">
    <text evidence="2">The sequence shown here is derived from an EMBL/GenBank/DDBJ whole genome shotgun (WGS) entry which is preliminary data.</text>
</comment>
<keyword evidence="1" id="KW-0732">Signal</keyword>
<reference evidence="2" key="1">
    <citation type="submission" date="2018-10" db="EMBL/GenBank/DDBJ databases">
        <title>Schaedlerella arabinophila gen. nov. sp. nov., isolated from the mouse intestinal tract and comparative analysis with the genome of the closely related altered Schaedler flora strain ASF502.</title>
        <authorList>
            <person name="Miyake S."/>
            <person name="Soh M."/>
            <person name="Seedorf H."/>
        </authorList>
    </citation>
    <scope>NUCLEOTIDE SEQUENCE [LARGE SCALE GENOMIC DNA]</scope>
    <source>
        <strain evidence="2">DSM 106076</strain>
    </source>
</reference>
<evidence type="ECO:0000313" key="2">
    <source>
        <dbReference type="EMBL" id="RRK33159.1"/>
    </source>
</evidence>
<dbReference type="InterPro" id="IPR029050">
    <property type="entry name" value="Immunoprotect_excell_Ig-like"/>
</dbReference>
<evidence type="ECO:0008006" key="4">
    <source>
        <dbReference type="Google" id="ProtNLM"/>
    </source>
</evidence>
<evidence type="ECO:0000256" key="1">
    <source>
        <dbReference type="ARBA" id="ARBA00022729"/>
    </source>
</evidence>
<organism evidence="2 3">
    <name type="scientific">Schaedlerella arabinosiphila</name>
    <dbReference type="NCBI Taxonomy" id="2044587"/>
    <lineage>
        <taxon>Bacteria</taxon>
        <taxon>Bacillati</taxon>
        <taxon>Bacillota</taxon>
        <taxon>Clostridia</taxon>
        <taxon>Lachnospirales</taxon>
        <taxon>Lachnospiraceae</taxon>
        <taxon>Schaedlerella</taxon>
    </lineage>
</organism>
<dbReference type="AlphaFoldDB" id="A0A3R8JPV7"/>
<accession>A0A3R8JPV7</accession>
<sequence length="245" mass="27370">MKKAVVSGIVVVLVVLGIGMSYMLSRGGIRTEEEQKSYEEKEKQVENLMKPGQEEEADDRSEAFSKALKEKAGLTVDSRNIVSTGSPITSGNYSFTVNSWSVSKESPGYALPEGKDATQGGRIQMDANGNITNEYSYVVVNLTVENKAEEPITDYLWGYMRMQAFDMGDFISEVDYLGEETPRKYGHDYSKESFEAGETKSYPVVFDMPDEILNNQEIYLEIDTSGGNPQPEDPEFAVKRFIILN</sequence>
<protein>
    <recommendedName>
        <fullName evidence="4">DUF4352 domain-containing protein</fullName>
    </recommendedName>
</protein>
<dbReference type="EMBL" id="RHJS01000002">
    <property type="protein sequence ID" value="RRK33159.1"/>
    <property type="molecule type" value="Genomic_DNA"/>
</dbReference>